<dbReference type="InterPro" id="IPR005338">
    <property type="entry name" value="Anhydro_N_Ac-Mur_kinase"/>
</dbReference>
<dbReference type="EMBL" id="NVVJ01000120">
    <property type="protein sequence ID" value="PCJ16470.1"/>
    <property type="molecule type" value="Genomic_DNA"/>
</dbReference>
<proteinExistence type="inferred from homology"/>
<dbReference type="PANTHER" id="PTHR30605">
    <property type="entry name" value="ANHYDRO-N-ACETYLMURAMIC ACID KINASE"/>
    <property type="match status" value="1"/>
</dbReference>
<keyword evidence="1" id="KW-0808">Transferase</keyword>
<dbReference type="GO" id="GO:0097175">
    <property type="term" value="P:1,6-anhydro-N-acetyl-beta-muramic acid catabolic process"/>
    <property type="evidence" value="ECO:0007669"/>
    <property type="project" value="UniProtKB-UniRule"/>
</dbReference>
<dbReference type="SUPFAM" id="SSF53067">
    <property type="entry name" value="Actin-like ATPase domain"/>
    <property type="match status" value="1"/>
</dbReference>
<comment type="pathway">
    <text evidence="1">Cell wall biogenesis; peptidoglycan recycling.</text>
</comment>
<reference evidence="3" key="1">
    <citation type="submission" date="2017-08" db="EMBL/GenBank/DDBJ databases">
        <title>A dynamic microbial community with high functional redundancy inhabits the cold, oxic subseafloor aquifer.</title>
        <authorList>
            <person name="Tully B.J."/>
            <person name="Wheat C.G."/>
            <person name="Glazer B.T."/>
            <person name="Huber J.A."/>
        </authorList>
    </citation>
    <scope>NUCLEOTIDE SEQUENCE [LARGE SCALE GENOMIC DNA]</scope>
</reference>
<dbReference type="CDD" id="cd24050">
    <property type="entry name" value="ASKHA_NBD_ANMK"/>
    <property type="match status" value="1"/>
</dbReference>
<dbReference type="GO" id="GO:0016301">
    <property type="term" value="F:kinase activity"/>
    <property type="evidence" value="ECO:0007669"/>
    <property type="project" value="UniProtKB-KW"/>
</dbReference>
<name>A0A2A5ABM5_9GAMM</name>
<keyword evidence="1" id="KW-0119">Carbohydrate metabolism</keyword>
<dbReference type="InterPro" id="IPR043129">
    <property type="entry name" value="ATPase_NBD"/>
</dbReference>
<comment type="catalytic activity">
    <reaction evidence="1">
        <text>1,6-anhydro-N-acetyl-beta-muramate + ATP + H2O = N-acetyl-D-muramate 6-phosphate + ADP + H(+)</text>
        <dbReference type="Rhea" id="RHEA:24952"/>
        <dbReference type="ChEBI" id="CHEBI:15377"/>
        <dbReference type="ChEBI" id="CHEBI:15378"/>
        <dbReference type="ChEBI" id="CHEBI:30616"/>
        <dbReference type="ChEBI" id="CHEBI:58690"/>
        <dbReference type="ChEBI" id="CHEBI:58722"/>
        <dbReference type="ChEBI" id="CHEBI:456216"/>
        <dbReference type="EC" id="2.7.1.170"/>
    </reaction>
</comment>
<comment type="function">
    <text evidence="1">Catalyzes the specific phosphorylation of 1,6-anhydro-N-acetylmuramic acid (anhMurNAc) with the simultaneous cleavage of the 1,6-anhydro ring, generating MurNAc-6-P. Is required for the utilization of anhMurNAc either imported from the medium or derived from its own cell wall murein, and thus plays a role in cell wall recycling.</text>
</comment>
<dbReference type="HAMAP" id="MF_01270">
    <property type="entry name" value="AnhMurNAc_kinase"/>
    <property type="match status" value="1"/>
</dbReference>
<keyword evidence="1" id="KW-0547">Nucleotide-binding</keyword>
<evidence type="ECO:0000313" key="3">
    <source>
        <dbReference type="Proteomes" id="UP000218327"/>
    </source>
</evidence>
<dbReference type="AlphaFoldDB" id="A0A2A5ABM5"/>
<accession>A0A2A5ABM5</accession>
<comment type="pathway">
    <text evidence="1">Amino-sugar metabolism; 1,6-anhydro-N-acetylmuramate degradation.</text>
</comment>
<dbReference type="UniPathway" id="UPA00343"/>
<dbReference type="EC" id="2.7.1.170" evidence="1"/>
<gene>
    <name evidence="1" type="primary">anmK</name>
    <name evidence="2" type="ORF">COA96_18415</name>
</gene>
<dbReference type="Proteomes" id="UP000218327">
    <property type="component" value="Unassembled WGS sequence"/>
</dbReference>
<dbReference type="NCBIfam" id="NF007139">
    <property type="entry name" value="PRK09585.1-3"/>
    <property type="match status" value="1"/>
</dbReference>
<comment type="similarity">
    <text evidence="1">Belongs to the anhydro-N-acetylmuramic acid kinase family.</text>
</comment>
<dbReference type="GO" id="GO:0005524">
    <property type="term" value="F:ATP binding"/>
    <property type="evidence" value="ECO:0007669"/>
    <property type="project" value="UniProtKB-UniRule"/>
</dbReference>
<dbReference type="UniPathway" id="UPA00544"/>
<sequence>MANSDYYIGLISGTSVDGIDCALVQFDNDQPNVIATHFKPSDKKLREKILQLCRGKEIDLELYGQTDTEIGRLFASATNELLDKASIAASSIRAIGSHGQTVFHYPRGEFPFTLQLGDPNSIAALTRITTVADFRRRDMAAGGEGAPLAPLLHRNCFYSPEHNRVVLNVGGISNITVLHKNGQCCAFDTGPANVLMDYWIEKHQQKTFDKNGEWASSGKVNQALLELFLDEEYFSRPTPKSTGRELFNSSWLLGKLQQLGEQTAAEDVQATLLALTVNSIVTDIKQLVSPDQVYVCGGGAHNGALMQGLQQSLNNCTVESTAAAGIDPDWVEAIAFAWMAKQTVEGIALDTSAFTGASEAIILGGIYQA</sequence>
<dbReference type="GO" id="GO:0016773">
    <property type="term" value="F:phosphotransferase activity, alcohol group as acceptor"/>
    <property type="evidence" value="ECO:0007669"/>
    <property type="project" value="UniProtKB-UniRule"/>
</dbReference>
<dbReference type="GO" id="GO:0009254">
    <property type="term" value="P:peptidoglycan turnover"/>
    <property type="evidence" value="ECO:0007669"/>
    <property type="project" value="UniProtKB-UniRule"/>
</dbReference>
<feature type="binding site" evidence="1">
    <location>
        <begin position="13"/>
        <end position="20"/>
    </location>
    <ligand>
        <name>ATP</name>
        <dbReference type="ChEBI" id="CHEBI:30616"/>
    </ligand>
</feature>
<evidence type="ECO:0000256" key="1">
    <source>
        <dbReference type="HAMAP-Rule" id="MF_01270"/>
    </source>
</evidence>
<dbReference type="PANTHER" id="PTHR30605:SF0">
    <property type="entry name" value="ANHYDRO-N-ACETYLMURAMIC ACID KINASE"/>
    <property type="match status" value="1"/>
</dbReference>
<keyword evidence="1" id="KW-0067">ATP-binding</keyword>
<organism evidence="2 3">
    <name type="scientific">SAR86 cluster bacterium</name>
    <dbReference type="NCBI Taxonomy" id="2030880"/>
    <lineage>
        <taxon>Bacteria</taxon>
        <taxon>Pseudomonadati</taxon>
        <taxon>Pseudomonadota</taxon>
        <taxon>Gammaproteobacteria</taxon>
        <taxon>SAR86 cluster</taxon>
    </lineage>
</organism>
<keyword evidence="1 2" id="KW-0418">Kinase</keyword>
<protein>
    <recommendedName>
        <fullName evidence="1">Anhydro-N-acetylmuramic acid kinase</fullName>
        <ecNumber evidence="1">2.7.1.170</ecNumber>
    </recommendedName>
    <alternativeName>
        <fullName evidence="1">AnhMurNAc kinase</fullName>
    </alternativeName>
</protein>
<dbReference type="Gene3D" id="3.30.420.40">
    <property type="match status" value="2"/>
</dbReference>
<evidence type="ECO:0000313" key="2">
    <source>
        <dbReference type="EMBL" id="PCJ16470.1"/>
    </source>
</evidence>
<dbReference type="Pfam" id="PF03702">
    <property type="entry name" value="AnmK"/>
    <property type="match status" value="1"/>
</dbReference>
<comment type="caution">
    <text evidence="2">The sequence shown here is derived from an EMBL/GenBank/DDBJ whole genome shotgun (WGS) entry which is preliminary data.</text>
</comment>
<dbReference type="GO" id="GO:0006040">
    <property type="term" value="P:amino sugar metabolic process"/>
    <property type="evidence" value="ECO:0007669"/>
    <property type="project" value="InterPro"/>
</dbReference>